<keyword evidence="1" id="KW-1133">Transmembrane helix</keyword>
<dbReference type="Proteomes" id="UP001212170">
    <property type="component" value="Unassembled WGS sequence"/>
</dbReference>
<sequence length="72" mass="8098">MFENKSGYSQTSNKDLHFILKIFSLCLPILGFLIYAKKKNSEPKAATSACEMAIAGIFIGISIKLFLYAYQR</sequence>
<evidence type="ECO:0000313" key="2">
    <source>
        <dbReference type="EMBL" id="MDA6072172.1"/>
    </source>
</evidence>
<proteinExistence type="predicted"/>
<keyword evidence="1" id="KW-0812">Transmembrane</keyword>
<keyword evidence="3" id="KW-1185">Reference proteome</keyword>
<comment type="caution">
    <text evidence="2">The sequence shown here is derived from an EMBL/GenBank/DDBJ whole genome shotgun (WGS) entry which is preliminary data.</text>
</comment>
<evidence type="ECO:0000313" key="3">
    <source>
        <dbReference type="Proteomes" id="UP001212170"/>
    </source>
</evidence>
<dbReference type="RefSeq" id="WP_271338130.1">
    <property type="nucleotide sequence ID" value="NZ_JAMZNK010000052.1"/>
</dbReference>
<reference evidence="2 3" key="1">
    <citation type="journal article" date="2023" name="Chemosphere">
        <title>Whole genome analysis of Flavobacterium aziz-sancarii sp. nov., isolated from Ardley Island (Antarctica), revealed a rich resistome and bioremediation potential.</title>
        <authorList>
            <person name="Otur C."/>
            <person name="Okay S."/>
            <person name="Kurt-Kizildogan A."/>
        </authorList>
    </citation>
    <scope>NUCLEOTIDE SEQUENCE [LARGE SCALE GENOMIC DNA]</scope>
    <source>
        <strain evidence="2 3">AC</strain>
    </source>
</reference>
<feature type="transmembrane region" description="Helical" evidence="1">
    <location>
        <begin position="48"/>
        <end position="70"/>
    </location>
</feature>
<gene>
    <name evidence="2" type="ORF">NJT12_21320</name>
</gene>
<accession>A0ABT4WHZ3</accession>
<dbReference type="EMBL" id="JAMZNK010000052">
    <property type="protein sequence ID" value="MDA6072172.1"/>
    <property type="molecule type" value="Genomic_DNA"/>
</dbReference>
<organism evidence="2 3">
    <name type="scientific">Flavobacterium azizsancarii</name>
    <dbReference type="NCBI Taxonomy" id="2961580"/>
    <lineage>
        <taxon>Bacteria</taxon>
        <taxon>Pseudomonadati</taxon>
        <taxon>Bacteroidota</taxon>
        <taxon>Flavobacteriia</taxon>
        <taxon>Flavobacteriales</taxon>
        <taxon>Flavobacteriaceae</taxon>
        <taxon>Flavobacterium</taxon>
    </lineage>
</organism>
<feature type="transmembrane region" description="Helical" evidence="1">
    <location>
        <begin position="16"/>
        <end position="36"/>
    </location>
</feature>
<protein>
    <submittedName>
        <fullName evidence="2">Uncharacterized protein</fullName>
    </submittedName>
</protein>
<keyword evidence="1" id="KW-0472">Membrane</keyword>
<evidence type="ECO:0000256" key="1">
    <source>
        <dbReference type="SAM" id="Phobius"/>
    </source>
</evidence>
<name>A0ABT4WHZ3_9FLAO</name>